<dbReference type="EMBL" id="BASZ01000014">
    <property type="protein sequence ID" value="GAD51036.1"/>
    <property type="molecule type" value="Genomic_DNA"/>
</dbReference>
<gene>
    <name evidence="1" type="ORF">NT2_14_00400</name>
</gene>
<dbReference type="KEGG" id="ntd:EGO55_04745"/>
<comment type="caution">
    <text evidence="1">The sequence shown here is derived from an EMBL/GenBank/DDBJ whole genome shotgun (WGS) entry which is preliminary data.</text>
</comment>
<evidence type="ECO:0000313" key="2">
    <source>
        <dbReference type="Proteomes" id="UP000016568"/>
    </source>
</evidence>
<proteinExistence type="predicted"/>
<dbReference type="Proteomes" id="UP000016568">
    <property type="component" value="Unassembled WGS sequence"/>
</dbReference>
<evidence type="ECO:0000313" key="1">
    <source>
        <dbReference type="EMBL" id="GAD51036.1"/>
    </source>
</evidence>
<organism evidence="1 2">
    <name type="scientific">Caenibius tardaugens NBRC 16725</name>
    <dbReference type="NCBI Taxonomy" id="1219035"/>
    <lineage>
        <taxon>Bacteria</taxon>
        <taxon>Pseudomonadati</taxon>
        <taxon>Pseudomonadota</taxon>
        <taxon>Alphaproteobacteria</taxon>
        <taxon>Sphingomonadales</taxon>
        <taxon>Erythrobacteraceae</taxon>
        <taxon>Caenibius</taxon>
    </lineage>
</organism>
<protein>
    <submittedName>
        <fullName evidence="1">Uncharacterized protein</fullName>
    </submittedName>
</protein>
<dbReference type="AlphaFoldDB" id="U2YBW8"/>
<sequence length="78" mass="8557">MEVSGRIIPALEVHGAAQGKEIIDVVCPLRIGLPLAKCTQIGVRVHPAQVRQPAMTFIVEVLVGVSMDETKFRNDFIF</sequence>
<keyword evidence="2" id="KW-1185">Reference proteome</keyword>
<reference evidence="1 2" key="1">
    <citation type="submission" date="2013-09" db="EMBL/GenBank/DDBJ databases">
        <title>Whole genome shotgun sequence of Novosphingobium tardaugens NBRC 16725.</title>
        <authorList>
            <person name="Isaki S."/>
            <person name="Hosoyama A."/>
            <person name="Tsuchikane K."/>
            <person name="Katsumata H."/>
            <person name="Ando Y."/>
            <person name="Yamazaki S."/>
            <person name="Fujita N."/>
        </authorList>
    </citation>
    <scope>NUCLEOTIDE SEQUENCE [LARGE SCALE GENOMIC DNA]</scope>
    <source>
        <strain evidence="1 2">NBRC 16725</strain>
    </source>
</reference>
<dbReference type="RefSeq" id="WP_021691854.1">
    <property type="nucleotide sequence ID" value="NZ_BASZ01000014.1"/>
</dbReference>
<accession>U2YBW8</accession>
<name>U2YBW8_9SPHN</name>